<name>A0A4U5PEF5_STECR</name>
<feature type="domain" description="Peptidase S9A N-terminal" evidence="10">
    <location>
        <begin position="149"/>
        <end position="424"/>
    </location>
</feature>
<evidence type="ECO:0000259" key="10">
    <source>
        <dbReference type="Pfam" id="PF02897"/>
    </source>
</evidence>
<reference evidence="11 12" key="2">
    <citation type="journal article" date="2019" name="G3 (Bethesda)">
        <title>Hybrid Assembly of the Genome of the Entomopathogenic Nematode Steinernema carpocapsae Identifies the X-Chromosome.</title>
        <authorList>
            <person name="Serra L."/>
            <person name="Macchietto M."/>
            <person name="Macias-Munoz A."/>
            <person name="McGill C.J."/>
            <person name="Rodriguez I.M."/>
            <person name="Rodriguez B."/>
            <person name="Murad R."/>
            <person name="Mortazavi A."/>
        </authorList>
    </citation>
    <scope>NUCLEOTIDE SEQUENCE [LARGE SCALE GENOMIC DNA]</scope>
    <source>
        <strain evidence="11 12">ALL</strain>
    </source>
</reference>
<sequence length="702" mass="81206">MRLLLLFFLFLGHAIGFEIHPDLYPEPPLDRTLYREVFANQFSVFDPYYEMGYTWFRKVPDYFGKLNTFVRPYLHRDEKNGSRRIIADRVHSLFLNQRPLVFCPCQNPNGEWFMQVKDMESKNGFLYRHKNVSNYAERKFMNLDINADLEFARIVFSPDSSHFILVFSVLNGNYIFLLFKDSQEEPKLMKQIESFGAQVAWMPDSRGFFFTESFPSERFKVEMTRISFANVTKNLSTQVVYQEPEDKQVENLPFFHYVRIIHGNRLLVKAGDKVLDYILKDKIPRTLEFHKAFAPFFGDDSLDGDSVYSVSSANASNYKLKRFSTSKNASETVVEESKTHVLLSFKVFANGNKLLLCYRNLTEITFEIYDVRTKKISETAWKLQFSTIFQLEANLEGSEMLIAASNFSTAGLIYRLKLDSPDEEMELLYRSGAKGSHEIQLEQKVEWFPSKDGTQIPMTLVYRKGHGEFTNRVVFLTGYGGFGTPFQVEYNTLTSYLVDYHEAAIAFVHLRGGSEFGRDWHTAAVELKKQKTFDDFVAAAEFFRNLSAGNRVVAQGASNGGLTVAASAFQRPDLFDVVFPEVAVLDMFRYHRYPNNETGIGSRWIEDYGLPNDEANFENLNNYSPLEQAKRFNFFDGRQFPAAFFPTGLYDKWVEPVHTAKFMAEFYHRMKEAGLDVQRNPVIAYAYSCDHFGIMTQREMVS</sequence>
<dbReference type="GO" id="GO:0005829">
    <property type="term" value="C:cytosol"/>
    <property type="evidence" value="ECO:0007669"/>
    <property type="project" value="TreeGrafter"/>
</dbReference>
<dbReference type="EC" id="3.4.21.-" evidence="7"/>
<dbReference type="InterPro" id="IPR023302">
    <property type="entry name" value="Pept_S9A_N"/>
</dbReference>
<dbReference type="PANTHER" id="PTHR42881:SF2">
    <property type="entry name" value="PROLYL ENDOPEPTIDASE"/>
    <property type="match status" value="1"/>
</dbReference>
<keyword evidence="5 7" id="KW-0378">Hydrolase</keyword>
<dbReference type="PANTHER" id="PTHR42881">
    <property type="entry name" value="PROLYL ENDOPEPTIDASE"/>
    <property type="match status" value="1"/>
</dbReference>
<reference evidence="11 12" key="1">
    <citation type="journal article" date="2015" name="Genome Biol.">
        <title>Comparative genomics of Steinernema reveals deeply conserved gene regulatory networks.</title>
        <authorList>
            <person name="Dillman A.R."/>
            <person name="Macchietto M."/>
            <person name="Porter C.F."/>
            <person name="Rogers A."/>
            <person name="Williams B."/>
            <person name="Antoshechkin I."/>
            <person name="Lee M.M."/>
            <person name="Goodwin Z."/>
            <person name="Lu X."/>
            <person name="Lewis E.E."/>
            <person name="Goodrich-Blair H."/>
            <person name="Stock S.P."/>
            <person name="Adams B.J."/>
            <person name="Sternberg P.W."/>
            <person name="Mortazavi A."/>
        </authorList>
    </citation>
    <scope>NUCLEOTIDE SEQUENCE [LARGE SCALE GENOMIC DNA]</scope>
    <source>
        <strain evidence="11 12">ALL</strain>
    </source>
</reference>
<accession>A0A4U5PEF5</accession>
<dbReference type="GO" id="GO:0070012">
    <property type="term" value="F:oligopeptidase activity"/>
    <property type="evidence" value="ECO:0007669"/>
    <property type="project" value="TreeGrafter"/>
</dbReference>
<gene>
    <name evidence="11" type="ORF">L596_008998</name>
</gene>
<evidence type="ECO:0000256" key="5">
    <source>
        <dbReference type="ARBA" id="ARBA00022801"/>
    </source>
</evidence>
<comment type="catalytic activity">
    <reaction evidence="1">
        <text>Hydrolysis of Pro-|-Xaa &gt;&gt; Ala-|-Xaa in oligopeptides.</text>
        <dbReference type="EC" id="3.4.21.26"/>
    </reaction>
</comment>
<dbReference type="Gene3D" id="3.40.50.1820">
    <property type="entry name" value="alpha/beta hydrolase"/>
    <property type="match status" value="1"/>
</dbReference>
<dbReference type="SUPFAM" id="SSF53474">
    <property type="entry name" value="alpha/beta-Hydrolases"/>
    <property type="match status" value="1"/>
</dbReference>
<keyword evidence="6 7" id="KW-0720">Serine protease</keyword>
<organism evidence="11 12">
    <name type="scientific">Steinernema carpocapsae</name>
    <name type="common">Entomopathogenic nematode</name>
    <dbReference type="NCBI Taxonomy" id="34508"/>
    <lineage>
        <taxon>Eukaryota</taxon>
        <taxon>Metazoa</taxon>
        <taxon>Ecdysozoa</taxon>
        <taxon>Nematoda</taxon>
        <taxon>Chromadorea</taxon>
        <taxon>Rhabditida</taxon>
        <taxon>Tylenchina</taxon>
        <taxon>Panagrolaimomorpha</taxon>
        <taxon>Strongyloidoidea</taxon>
        <taxon>Steinernematidae</taxon>
        <taxon>Steinernema</taxon>
    </lineage>
</organism>
<evidence type="ECO:0000256" key="6">
    <source>
        <dbReference type="ARBA" id="ARBA00022825"/>
    </source>
</evidence>
<dbReference type="Pfam" id="PF02897">
    <property type="entry name" value="Peptidase_S9_N"/>
    <property type="match status" value="1"/>
</dbReference>
<feature type="chain" id="PRO_5020322337" description="Prolyl endopeptidase" evidence="8">
    <location>
        <begin position="17"/>
        <end position="702"/>
    </location>
</feature>
<evidence type="ECO:0000256" key="8">
    <source>
        <dbReference type="SAM" id="SignalP"/>
    </source>
</evidence>
<comment type="caution">
    <text evidence="11">The sequence shown here is derived from an EMBL/GenBank/DDBJ whole genome shotgun (WGS) entry which is preliminary data.</text>
</comment>
<keyword evidence="12" id="KW-1185">Reference proteome</keyword>
<evidence type="ECO:0000256" key="1">
    <source>
        <dbReference type="ARBA" id="ARBA00001070"/>
    </source>
</evidence>
<proteinExistence type="inferred from homology"/>
<evidence type="ECO:0000313" key="11">
    <source>
        <dbReference type="EMBL" id="TKR94746.1"/>
    </source>
</evidence>
<protein>
    <recommendedName>
        <fullName evidence="3 7">Prolyl endopeptidase</fullName>
        <ecNumber evidence="7">3.4.21.-</ecNumber>
    </recommendedName>
</protein>
<feature type="signal peptide" evidence="8">
    <location>
        <begin position="1"/>
        <end position="16"/>
    </location>
</feature>
<comment type="similarity">
    <text evidence="2 7">Belongs to the peptidase S9A family.</text>
</comment>
<keyword evidence="4 7" id="KW-0645">Protease</keyword>
<dbReference type="SUPFAM" id="SSF50993">
    <property type="entry name" value="Peptidase/esterase 'gauge' domain"/>
    <property type="match status" value="1"/>
</dbReference>
<dbReference type="Gene3D" id="2.130.10.120">
    <property type="entry name" value="Prolyl oligopeptidase, N-terminal domain"/>
    <property type="match status" value="1"/>
</dbReference>
<evidence type="ECO:0000256" key="3">
    <source>
        <dbReference type="ARBA" id="ARBA00016310"/>
    </source>
</evidence>
<dbReference type="OrthoDB" id="248387at2759"/>
<dbReference type="GO" id="GO:0006508">
    <property type="term" value="P:proteolysis"/>
    <property type="evidence" value="ECO:0007669"/>
    <property type="project" value="UniProtKB-KW"/>
</dbReference>
<dbReference type="InterPro" id="IPR002470">
    <property type="entry name" value="Peptidase_S9A"/>
</dbReference>
<feature type="domain" description="Peptidase S9 prolyl oligopeptidase catalytic" evidence="9">
    <location>
        <begin position="501"/>
        <end position="671"/>
    </location>
</feature>
<evidence type="ECO:0000256" key="2">
    <source>
        <dbReference type="ARBA" id="ARBA00005228"/>
    </source>
</evidence>
<evidence type="ECO:0000313" key="12">
    <source>
        <dbReference type="Proteomes" id="UP000298663"/>
    </source>
</evidence>
<dbReference type="AlphaFoldDB" id="A0A4U5PEF5"/>
<dbReference type="InterPro" id="IPR029058">
    <property type="entry name" value="AB_hydrolase_fold"/>
</dbReference>
<keyword evidence="8" id="KW-0732">Signal</keyword>
<evidence type="ECO:0000256" key="7">
    <source>
        <dbReference type="RuleBase" id="RU368024"/>
    </source>
</evidence>
<dbReference type="InterPro" id="IPR001375">
    <property type="entry name" value="Peptidase_S9_cat"/>
</dbReference>
<dbReference type="EMBL" id="AZBU02000002">
    <property type="protein sequence ID" value="TKR94746.1"/>
    <property type="molecule type" value="Genomic_DNA"/>
</dbReference>
<dbReference type="GO" id="GO:0004252">
    <property type="term" value="F:serine-type endopeptidase activity"/>
    <property type="evidence" value="ECO:0007669"/>
    <property type="project" value="UniProtKB-UniRule"/>
</dbReference>
<evidence type="ECO:0000259" key="9">
    <source>
        <dbReference type="Pfam" id="PF00326"/>
    </source>
</evidence>
<dbReference type="Proteomes" id="UP000298663">
    <property type="component" value="Unassembled WGS sequence"/>
</dbReference>
<dbReference type="InterPro" id="IPR051167">
    <property type="entry name" value="Prolyl_oligopep/macrocyclase"/>
</dbReference>
<evidence type="ECO:0000256" key="4">
    <source>
        <dbReference type="ARBA" id="ARBA00022670"/>
    </source>
</evidence>
<dbReference type="Pfam" id="PF00326">
    <property type="entry name" value="Peptidase_S9"/>
    <property type="match status" value="1"/>
</dbReference>
<dbReference type="STRING" id="34508.A0A4U5PEF5"/>
<dbReference type="PRINTS" id="PR00862">
    <property type="entry name" value="PROLIGOPTASE"/>
</dbReference>